<keyword evidence="1" id="KW-0472">Membrane</keyword>
<reference evidence="3 4" key="1">
    <citation type="submission" date="2023-06" db="EMBL/GenBank/DDBJ databases">
        <title>Pelomonas sp. PFR6 16S ribosomal RNA gene Genome sequencing and assembly.</title>
        <authorList>
            <person name="Woo H."/>
        </authorList>
    </citation>
    <scope>NUCLEOTIDE SEQUENCE [LARGE SCALE GENOMIC DNA]</scope>
    <source>
        <strain evidence="3 4">PFR6</strain>
    </source>
</reference>
<dbReference type="SUPFAM" id="SSF111369">
    <property type="entry name" value="HlyD-like secretion proteins"/>
    <property type="match status" value="1"/>
</dbReference>
<dbReference type="Pfam" id="PF25917">
    <property type="entry name" value="BSH_RND"/>
    <property type="match status" value="1"/>
</dbReference>
<dbReference type="InterPro" id="IPR058625">
    <property type="entry name" value="MdtA-like_BSH"/>
</dbReference>
<evidence type="ECO:0000256" key="1">
    <source>
        <dbReference type="SAM" id="Phobius"/>
    </source>
</evidence>
<dbReference type="RefSeq" id="WP_290359380.1">
    <property type="nucleotide sequence ID" value="NZ_JAUHHC010000003.1"/>
</dbReference>
<sequence length="406" mass="44382">MDILILGIYSFFVWLIFIKYKWLPWNTASKVTVVIIPIVALTILILSLNVFAPSSANLRVYKYQIPIVSQVKGRVIEVPVEEGNRLVKKGDVLFKIDPTPYQIDVNVLTAQLATAQGSQREVEESLKGARGKIAESRGAIAQAGSRGREVSAKLELARKRAAQYGELVATGAGNRFDLERAQTDVKELEGQLDAIRSTEVQARAAETQAIAGEQQVLQKLGSKVDGEYSQVAQIRAQLENAKWLLSQTTTTSPCDCYVVNLQLRKGAFVAGIPLNPVMTLIEAEGQVLALFSQNELHQVAPGNEVEFTMNTIPGAVIKGKVDSIIWAQGMGQLPSGQVPFNAFLAQQPSQYAVKVDISERDKALFLAAGAVGQAAIYTDSGTHIHILRKVLIRVASYMNYLVLKLH</sequence>
<dbReference type="InterPro" id="IPR050739">
    <property type="entry name" value="MFP"/>
</dbReference>
<feature type="domain" description="Multidrug resistance protein MdtA-like barrel-sandwich hybrid" evidence="2">
    <location>
        <begin position="66"/>
        <end position="269"/>
    </location>
</feature>
<dbReference type="Proteomes" id="UP001228044">
    <property type="component" value="Unassembled WGS sequence"/>
</dbReference>
<keyword evidence="1" id="KW-0812">Transmembrane</keyword>
<comment type="caution">
    <text evidence="3">The sequence shown here is derived from an EMBL/GenBank/DDBJ whole genome shotgun (WGS) entry which is preliminary data.</text>
</comment>
<dbReference type="Gene3D" id="2.40.50.100">
    <property type="match status" value="1"/>
</dbReference>
<evidence type="ECO:0000313" key="4">
    <source>
        <dbReference type="Proteomes" id="UP001228044"/>
    </source>
</evidence>
<evidence type="ECO:0000259" key="2">
    <source>
        <dbReference type="Pfam" id="PF25917"/>
    </source>
</evidence>
<dbReference type="Gene3D" id="2.40.30.170">
    <property type="match status" value="1"/>
</dbReference>
<keyword evidence="4" id="KW-1185">Reference proteome</keyword>
<gene>
    <name evidence="3" type="ORF">QWJ38_12315</name>
</gene>
<feature type="transmembrane region" description="Helical" evidence="1">
    <location>
        <begin position="31"/>
        <end position="52"/>
    </location>
</feature>
<organism evidence="3 4">
    <name type="scientific">Roseateles violae</name>
    <dbReference type="NCBI Taxonomy" id="3058042"/>
    <lineage>
        <taxon>Bacteria</taxon>
        <taxon>Pseudomonadati</taxon>
        <taxon>Pseudomonadota</taxon>
        <taxon>Betaproteobacteria</taxon>
        <taxon>Burkholderiales</taxon>
        <taxon>Sphaerotilaceae</taxon>
        <taxon>Roseateles</taxon>
    </lineage>
</organism>
<dbReference type="PANTHER" id="PTHR30386:SF18">
    <property type="entry name" value="INNER MEMBRANE PROTEIN YIAV-RELATED"/>
    <property type="match status" value="1"/>
</dbReference>
<name>A0ABT8DSB4_9BURK</name>
<keyword evidence="1" id="KW-1133">Transmembrane helix</keyword>
<dbReference type="EMBL" id="JAUHHC010000003">
    <property type="protein sequence ID" value="MDN3921067.1"/>
    <property type="molecule type" value="Genomic_DNA"/>
</dbReference>
<proteinExistence type="predicted"/>
<dbReference type="PANTHER" id="PTHR30386">
    <property type="entry name" value="MEMBRANE FUSION SUBUNIT OF EMRAB-TOLC MULTIDRUG EFFLUX PUMP"/>
    <property type="match status" value="1"/>
</dbReference>
<evidence type="ECO:0000313" key="3">
    <source>
        <dbReference type="EMBL" id="MDN3921067.1"/>
    </source>
</evidence>
<accession>A0ABT8DSB4</accession>
<dbReference type="Gene3D" id="1.10.287.470">
    <property type="entry name" value="Helix hairpin bin"/>
    <property type="match status" value="1"/>
</dbReference>
<protein>
    <submittedName>
        <fullName evidence="3">HlyD family secretion protein</fullName>
    </submittedName>
</protein>
<feature type="transmembrane region" description="Helical" evidence="1">
    <location>
        <begin position="6"/>
        <end position="24"/>
    </location>
</feature>